<evidence type="ECO:0000256" key="2">
    <source>
        <dbReference type="SAM" id="SignalP"/>
    </source>
</evidence>
<feature type="compositionally biased region" description="Polar residues" evidence="1">
    <location>
        <begin position="260"/>
        <end position="283"/>
    </location>
</feature>
<name>A0A1N6D550_9BACT</name>
<evidence type="ECO:0000313" key="3">
    <source>
        <dbReference type="EMBL" id="SIN65837.1"/>
    </source>
</evidence>
<feature type="compositionally biased region" description="Low complexity" evidence="1">
    <location>
        <begin position="418"/>
        <end position="463"/>
    </location>
</feature>
<dbReference type="STRING" id="226505.SAMN05444394_0221"/>
<dbReference type="InterPro" id="IPR046535">
    <property type="entry name" value="DUF6600"/>
</dbReference>
<gene>
    <name evidence="3" type="ORF">SAMN05444394_0221</name>
</gene>
<dbReference type="EMBL" id="FSRC01000001">
    <property type="protein sequence ID" value="SIN65837.1"/>
    <property type="molecule type" value="Genomic_DNA"/>
</dbReference>
<sequence length="472" mass="52855">MKQKNLKFGLASTLVLWLAISLFAPKQSMAETPYGVSFQVFYDELMPYGDWVKDANYGYIWLPAVNQDFHPYGTNGHWVMTEYGNTWVSYYDWGWAPFHYGRWYFDDYYQSWAWIPGYDWGPAWVNWRTGRGHYGWAPMGPGVSISVRVNIPSFHWVFLPSHRIYHPYAYNYYAPRKTKIKIYNNTTVINNTVVYNNNRYVSGPNRREIERVTRTSVPVYSVRGSKAPGRAAVSRNSVELYQPNLSASRGRTVEARPSRVASSEQVKTQRAQSRNTYSNSPSRNARGGSAPATRSASPTTRSNSGNRSTNTSPSRSGNGSRSAAPSTRNESFESKPYNQGRTTKTQQPTSPPSRSRTTPSSPNRTSTREGNVGRSTQPTNRTQQAKPQNNRTRTPSSPAVRSSNGGSTKGRVSQPTQSRKSSPAVRSSSSNQRGSTSRSSSQVKSKTNTSRKSSTSASTQRSTTSRKRGNNI</sequence>
<feature type="compositionally biased region" description="Low complexity" evidence="1">
    <location>
        <begin position="341"/>
        <end position="365"/>
    </location>
</feature>
<dbReference type="OrthoDB" id="5485224at2"/>
<accession>A0A1N6D550</accession>
<evidence type="ECO:0008006" key="5">
    <source>
        <dbReference type="Google" id="ProtNLM"/>
    </source>
</evidence>
<dbReference type="Pfam" id="PF20245">
    <property type="entry name" value="DUF6600"/>
    <property type="match status" value="1"/>
</dbReference>
<feature type="signal peptide" evidence="2">
    <location>
        <begin position="1"/>
        <end position="30"/>
    </location>
</feature>
<feature type="compositionally biased region" description="Low complexity" evidence="1">
    <location>
        <begin position="297"/>
        <end position="326"/>
    </location>
</feature>
<feature type="region of interest" description="Disordered" evidence="1">
    <location>
        <begin position="243"/>
        <end position="472"/>
    </location>
</feature>
<dbReference type="Proteomes" id="UP000185221">
    <property type="component" value="Unassembled WGS sequence"/>
</dbReference>
<evidence type="ECO:0000256" key="1">
    <source>
        <dbReference type="SAM" id="MobiDB-lite"/>
    </source>
</evidence>
<keyword evidence="4" id="KW-1185">Reference proteome</keyword>
<keyword evidence="2" id="KW-0732">Signal</keyword>
<proteinExistence type="predicted"/>
<evidence type="ECO:0000313" key="4">
    <source>
        <dbReference type="Proteomes" id="UP000185221"/>
    </source>
</evidence>
<feature type="chain" id="PRO_5012862191" description="YXWGXW repeat-containing protein" evidence="2">
    <location>
        <begin position="31"/>
        <end position="472"/>
    </location>
</feature>
<dbReference type="RefSeq" id="WP_074223004.1">
    <property type="nucleotide sequence ID" value="NZ_FSRC01000001.1"/>
</dbReference>
<feature type="compositionally biased region" description="Polar residues" evidence="1">
    <location>
        <begin position="373"/>
        <end position="417"/>
    </location>
</feature>
<protein>
    <recommendedName>
        <fullName evidence="5">YXWGXW repeat-containing protein</fullName>
    </recommendedName>
</protein>
<organism evidence="3 4">
    <name type="scientific">Algoriphagus halophilus</name>
    <dbReference type="NCBI Taxonomy" id="226505"/>
    <lineage>
        <taxon>Bacteria</taxon>
        <taxon>Pseudomonadati</taxon>
        <taxon>Bacteroidota</taxon>
        <taxon>Cytophagia</taxon>
        <taxon>Cytophagales</taxon>
        <taxon>Cyclobacteriaceae</taxon>
        <taxon>Algoriphagus</taxon>
    </lineage>
</organism>
<reference evidence="4" key="1">
    <citation type="submission" date="2016-11" db="EMBL/GenBank/DDBJ databases">
        <authorList>
            <person name="Varghese N."/>
            <person name="Submissions S."/>
        </authorList>
    </citation>
    <scope>NUCLEOTIDE SEQUENCE [LARGE SCALE GENOMIC DNA]</scope>
    <source>
        <strain evidence="4">DSM 15292</strain>
    </source>
</reference>
<dbReference type="AlphaFoldDB" id="A0A1N6D550"/>